<evidence type="ECO:0000256" key="1">
    <source>
        <dbReference type="PROSITE-ProRule" id="PRU00703"/>
    </source>
</evidence>
<organism evidence="3 4">
    <name type="scientific">Fulvivirga lutea</name>
    <dbReference type="NCBI Taxonomy" id="2810512"/>
    <lineage>
        <taxon>Bacteria</taxon>
        <taxon>Pseudomonadati</taxon>
        <taxon>Bacteroidota</taxon>
        <taxon>Cytophagia</taxon>
        <taxon>Cytophagales</taxon>
        <taxon>Fulvivirgaceae</taxon>
        <taxon>Fulvivirga</taxon>
    </lineage>
</organism>
<sequence>MGEHITKTVSSEHEHSTFLSHLLSDIKALEYMLNHQLIESGIARIGAEQEFCLVDDSFRPSDKAVEILHSINDSHFTTELAKYNLEINLDPEVLEANCFKVMEVKLLDLLALAGNHAQKFDNKILLTGILPTISKNTLEYHYLTPIPRYYALNERMKELRGDDFSLHLKGVDELTIKHSSVLFEACNTSFQMHLQVDPENFADSYNWSQAIAGPVLAACTNSPLLLGRELWSENRIALFQQSIDTRSSSYALKDQLARVSFGQKWVKDSIVNIYKEDISRFPIILTKEIQENSENLVKQGKIPKLEALNLHSGTIYKWNRACYGAAGGKAHVRIENRYIPAGPNVKDEMANFVFWAGLMLSQDGKYRNIAAKMDFKDAKSNFLKAARYGKESILIWDNKHWNAPDLILKVLLPLAKSGLKKLKINEQDISDYLTIIEKRVKGTSGSQWIINNYRKLNGTYKKDDSLVKLCECTFEHQQKNIPIHRWPDCKLKLKFSVSSTIEHIMSTQLITVRAKDSAQLALSIMNWNNIHHMPVDDGRGKLMGLLTYRHISKLNTPDIDSARVADIMVEEVISITPNTPIKEAIEIMKKNEFGCLPVIEHEELVGIVTIKDVTPFD</sequence>
<dbReference type="SUPFAM" id="SSF54631">
    <property type="entry name" value="CBS-domain pair"/>
    <property type="match status" value="1"/>
</dbReference>
<dbReference type="InterPro" id="IPR050141">
    <property type="entry name" value="GCL_type2/YbdK_subfam"/>
</dbReference>
<gene>
    <name evidence="3" type="ORF">JR347_02740</name>
</gene>
<evidence type="ECO:0000259" key="2">
    <source>
        <dbReference type="PROSITE" id="PS51371"/>
    </source>
</evidence>
<name>A0A974WKU1_9BACT</name>
<dbReference type="SUPFAM" id="SSF55931">
    <property type="entry name" value="Glutamine synthetase/guanido kinase"/>
    <property type="match status" value="1"/>
</dbReference>
<dbReference type="InterPro" id="IPR000644">
    <property type="entry name" value="CBS_dom"/>
</dbReference>
<dbReference type="InterPro" id="IPR006336">
    <property type="entry name" value="GCS2"/>
</dbReference>
<proteinExistence type="predicted"/>
<dbReference type="PROSITE" id="PS51371">
    <property type="entry name" value="CBS"/>
    <property type="match status" value="2"/>
</dbReference>
<dbReference type="InterPro" id="IPR014746">
    <property type="entry name" value="Gln_synth/guanido_kin_cat_dom"/>
</dbReference>
<feature type="domain" description="CBS" evidence="2">
    <location>
        <begin position="568"/>
        <end position="617"/>
    </location>
</feature>
<dbReference type="RefSeq" id="WP_205722523.1">
    <property type="nucleotide sequence ID" value="NZ_CP070608.1"/>
</dbReference>
<dbReference type="EMBL" id="CP070608">
    <property type="protein sequence ID" value="QSE98015.1"/>
    <property type="molecule type" value="Genomic_DNA"/>
</dbReference>
<dbReference type="Gene3D" id="3.10.580.10">
    <property type="entry name" value="CBS-domain"/>
    <property type="match status" value="1"/>
</dbReference>
<protein>
    <submittedName>
        <fullName evidence="3">CBS domain-containing protein</fullName>
    </submittedName>
</protein>
<accession>A0A974WKU1</accession>
<dbReference type="AlphaFoldDB" id="A0A974WKU1"/>
<dbReference type="SMART" id="SM00116">
    <property type="entry name" value="CBS"/>
    <property type="match status" value="2"/>
</dbReference>
<dbReference type="InterPro" id="IPR046342">
    <property type="entry name" value="CBS_dom_sf"/>
</dbReference>
<dbReference type="KEGG" id="fuv:JR347_02740"/>
<evidence type="ECO:0000313" key="3">
    <source>
        <dbReference type="EMBL" id="QSE98015.1"/>
    </source>
</evidence>
<keyword evidence="1" id="KW-0129">CBS domain</keyword>
<keyword evidence="4" id="KW-1185">Reference proteome</keyword>
<dbReference type="Gene3D" id="3.30.590.20">
    <property type="match status" value="1"/>
</dbReference>
<feature type="domain" description="CBS" evidence="2">
    <location>
        <begin position="505"/>
        <end position="561"/>
    </location>
</feature>
<dbReference type="Proteomes" id="UP000662783">
    <property type="component" value="Chromosome"/>
</dbReference>
<reference evidence="3" key="1">
    <citation type="submission" date="2021-02" db="EMBL/GenBank/DDBJ databases">
        <title>Fulvivirga sp. S481 isolated from sea water.</title>
        <authorList>
            <person name="Bae S.S."/>
            <person name="Baek K."/>
        </authorList>
    </citation>
    <scope>NUCLEOTIDE SEQUENCE</scope>
    <source>
        <strain evidence="3">S481</strain>
    </source>
</reference>
<evidence type="ECO:0000313" key="4">
    <source>
        <dbReference type="Proteomes" id="UP000662783"/>
    </source>
</evidence>
<dbReference type="Pfam" id="PF04107">
    <property type="entry name" value="GCS2"/>
    <property type="match status" value="1"/>
</dbReference>
<dbReference type="Pfam" id="PF00571">
    <property type="entry name" value="CBS"/>
    <property type="match status" value="2"/>
</dbReference>
<dbReference type="CDD" id="cd04584">
    <property type="entry name" value="CBS_pair_AcuB_like"/>
    <property type="match status" value="1"/>
</dbReference>
<dbReference type="PANTHER" id="PTHR36510">
    <property type="entry name" value="GLUTAMATE--CYSTEINE LIGASE 2-RELATED"/>
    <property type="match status" value="1"/>
</dbReference>
<dbReference type="PANTHER" id="PTHR36510:SF3">
    <property type="entry name" value="CONSERVED PROTEIN"/>
    <property type="match status" value="1"/>
</dbReference>
<dbReference type="GO" id="GO:0016879">
    <property type="term" value="F:ligase activity, forming carbon-nitrogen bonds"/>
    <property type="evidence" value="ECO:0007669"/>
    <property type="project" value="TreeGrafter"/>
</dbReference>